<accession>A0A1T4X280</accession>
<dbReference type="AlphaFoldDB" id="A0A1T4X280"/>
<dbReference type="EMBL" id="FUYH01000005">
    <property type="protein sequence ID" value="SKA83753.1"/>
    <property type="molecule type" value="Genomic_DNA"/>
</dbReference>
<protein>
    <submittedName>
        <fullName evidence="1">Uncharacterized protein</fullName>
    </submittedName>
</protein>
<reference evidence="2" key="1">
    <citation type="submission" date="2017-02" db="EMBL/GenBank/DDBJ databases">
        <authorList>
            <person name="Varghese N."/>
            <person name="Submissions S."/>
        </authorList>
    </citation>
    <scope>NUCLEOTIDE SEQUENCE [LARGE SCALE GENOMIC DNA]</scope>
    <source>
        <strain evidence="2">USBA 833</strain>
    </source>
</reference>
<evidence type="ECO:0000313" key="1">
    <source>
        <dbReference type="EMBL" id="SKA83753.1"/>
    </source>
</evidence>
<gene>
    <name evidence="1" type="ORF">SAMN05443428_105159</name>
</gene>
<organism evidence="1 2">
    <name type="scientific">Caloramator quimbayensis</name>
    <dbReference type="NCBI Taxonomy" id="1147123"/>
    <lineage>
        <taxon>Bacteria</taxon>
        <taxon>Bacillati</taxon>
        <taxon>Bacillota</taxon>
        <taxon>Clostridia</taxon>
        <taxon>Eubacteriales</taxon>
        <taxon>Clostridiaceae</taxon>
        <taxon>Caloramator</taxon>
    </lineage>
</organism>
<proteinExistence type="predicted"/>
<keyword evidence="2" id="KW-1185">Reference proteome</keyword>
<name>A0A1T4X280_9CLOT</name>
<dbReference type="Proteomes" id="UP000190105">
    <property type="component" value="Unassembled WGS sequence"/>
</dbReference>
<sequence length="41" mass="4745">MVKLVNGNNGYIFLLTLRSIFDIMSIRNPEMFVEPVISTDR</sequence>
<dbReference type="STRING" id="1147123.SAMN05443428_105159"/>
<evidence type="ECO:0000313" key="2">
    <source>
        <dbReference type="Proteomes" id="UP000190105"/>
    </source>
</evidence>